<evidence type="ECO:0000256" key="4">
    <source>
        <dbReference type="ARBA" id="ARBA00022448"/>
    </source>
</evidence>
<feature type="transmembrane region" description="Helical" evidence="12">
    <location>
        <begin position="384"/>
        <end position="402"/>
    </location>
</feature>
<keyword evidence="7" id="KW-0653">Protein transport</keyword>
<reference evidence="13 14" key="1">
    <citation type="journal article" date="2013" name="PLoS Genet.">
        <title>Distinctive expansion of potential virulence genes in the genome of the oomycete fish pathogen Saprolegnia parasitica.</title>
        <authorList>
            <person name="Jiang R.H."/>
            <person name="de Bruijn I."/>
            <person name="Haas B.J."/>
            <person name="Belmonte R."/>
            <person name="Lobach L."/>
            <person name="Christie J."/>
            <person name="van den Ackerveken G."/>
            <person name="Bottin A."/>
            <person name="Bulone V."/>
            <person name="Diaz-Moreno S.M."/>
            <person name="Dumas B."/>
            <person name="Fan L."/>
            <person name="Gaulin E."/>
            <person name="Govers F."/>
            <person name="Grenville-Briggs L.J."/>
            <person name="Horner N.R."/>
            <person name="Levin J.Z."/>
            <person name="Mammella M."/>
            <person name="Meijer H.J."/>
            <person name="Morris P."/>
            <person name="Nusbaum C."/>
            <person name="Oome S."/>
            <person name="Phillips A.J."/>
            <person name="van Rooyen D."/>
            <person name="Rzeszutek E."/>
            <person name="Saraiva M."/>
            <person name="Secombes C.J."/>
            <person name="Seidl M.F."/>
            <person name="Snel B."/>
            <person name="Stassen J.H."/>
            <person name="Sykes S."/>
            <person name="Tripathy S."/>
            <person name="van den Berg H."/>
            <person name="Vega-Arreguin J.C."/>
            <person name="Wawra S."/>
            <person name="Young S.K."/>
            <person name="Zeng Q."/>
            <person name="Dieguez-Uribeondo J."/>
            <person name="Russ C."/>
            <person name="Tyler B.M."/>
            <person name="van West P."/>
        </authorList>
    </citation>
    <scope>NUCLEOTIDE SEQUENCE [LARGE SCALE GENOMIC DNA]</scope>
    <source>
        <strain evidence="13 14">CBS 223.65</strain>
    </source>
</reference>
<feature type="region of interest" description="Disordered" evidence="11">
    <location>
        <begin position="78"/>
        <end position="107"/>
    </location>
</feature>
<dbReference type="GO" id="GO:0005793">
    <property type="term" value="C:endoplasmic reticulum-Golgi intermediate compartment"/>
    <property type="evidence" value="ECO:0007669"/>
    <property type="project" value="TreeGrafter"/>
</dbReference>
<evidence type="ECO:0000256" key="8">
    <source>
        <dbReference type="ARBA" id="ARBA00022989"/>
    </source>
</evidence>
<keyword evidence="8 12" id="KW-1133">Transmembrane helix</keyword>
<keyword evidence="9" id="KW-0333">Golgi apparatus</keyword>
<evidence type="ECO:0000256" key="11">
    <source>
        <dbReference type="SAM" id="MobiDB-lite"/>
    </source>
</evidence>
<dbReference type="GO" id="GO:0006888">
    <property type="term" value="P:endoplasmic reticulum to Golgi vesicle-mediated transport"/>
    <property type="evidence" value="ECO:0007669"/>
    <property type="project" value="InterPro"/>
</dbReference>
<gene>
    <name evidence="13" type="ORF">SPRG_10000</name>
</gene>
<dbReference type="Pfam" id="PF03878">
    <property type="entry name" value="YIF1"/>
    <property type="match status" value="1"/>
</dbReference>
<dbReference type="GO" id="GO:0030134">
    <property type="term" value="C:COPII-coated ER to Golgi transport vesicle"/>
    <property type="evidence" value="ECO:0007669"/>
    <property type="project" value="TreeGrafter"/>
</dbReference>
<keyword evidence="5 12" id="KW-0812">Transmembrane</keyword>
<dbReference type="RefSeq" id="XP_012206143.1">
    <property type="nucleotide sequence ID" value="XM_012350753.1"/>
</dbReference>
<evidence type="ECO:0000256" key="7">
    <source>
        <dbReference type="ARBA" id="ARBA00022927"/>
    </source>
</evidence>
<dbReference type="GO" id="GO:0015031">
    <property type="term" value="P:protein transport"/>
    <property type="evidence" value="ECO:0007669"/>
    <property type="project" value="UniProtKB-KW"/>
</dbReference>
<proteinExistence type="inferred from homology"/>
<comment type="similarity">
    <text evidence="3">Belongs to the YIF1 family.</text>
</comment>
<dbReference type="GO" id="GO:0000139">
    <property type="term" value="C:Golgi membrane"/>
    <property type="evidence" value="ECO:0007669"/>
    <property type="project" value="UniProtKB-SubCell"/>
</dbReference>
<dbReference type="GO" id="GO:0005789">
    <property type="term" value="C:endoplasmic reticulum membrane"/>
    <property type="evidence" value="ECO:0007669"/>
    <property type="project" value="UniProtKB-SubCell"/>
</dbReference>
<evidence type="ECO:0000256" key="2">
    <source>
        <dbReference type="ARBA" id="ARBA00004653"/>
    </source>
</evidence>
<keyword evidence="4" id="KW-0813">Transport</keyword>
<keyword evidence="6" id="KW-0256">Endoplasmic reticulum</keyword>
<dbReference type="Proteomes" id="UP000030745">
    <property type="component" value="Unassembled WGS sequence"/>
</dbReference>
<dbReference type="AlphaFoldDB" id="A0A067C8U4"/>
<organism evidence="13 14">
    <name type="scientific">Saprolegnia parasitica (strain CBS 223.65)</name>
    <dbReference type="NCBI Taxonomy" id="695850"/>
    <lineage>
        <taxon>Eukaryota</taxon>
        <taxon>Sar</taxon>
        <taxon>Stramenopiles</taxon>
        <taxon>Oomycota</taxon>
        <taxon>Saprolegniomycetes</taxon>
        <taxon>Saprolegniales</taxon>
        <taxon>Saprolegniaceae</taxon>
        <taxon>Saprolegnia</taxon>
    </lineage>
</organism>
<dbReference type="OMA" id="FRTYMLL"/>
<evidence type="ECO:0000313" key="14">
    <source>
        <dbReference type="Proteomes" id="UP000030745"/>
    </source>
</evidence>
<dbReference type="KEGG" id="spar:SPRG_10000"/>
<dbReference type="PANTHER" id="PTHR14083">
    <property type="entry name" value="YIP1 INTERACTING FACTOR HOMOLOG YIF1 PROTEIN"/>
    <property type="match status" value="1"/>
</dbReference>
<dbReference type="PANTHER" id="PTHR14083:SF0">
    <property type="entry name" value="YIP1D-INTERACTING FACTOR 1, ISOFORM C"/>
    <property type="match status" value="1"/>
</dbReference>
<dbReference type="GeneID" id="24132136"/>
<evidence type="ECO:0000256" key="9">
    <source>
        <dbReference type="ARBA" id="ARBA00023034"/>
    </source>
</evidence>
<sequence length="408" mass="45107">MASRQMELGGVYLTNQRTVCNPSPRRHLWKPTSDGATGYARRPWHSTAPTSLRVVPFRNPSAPYQPRRAGFNPQYPAPAANDFFDGSAHTGSDNGSGNGYPDQRQAYNRGHVTPQEPMYGQSQGMMGQPQGMMGQPHGMMGQPHGMMGQSAPPMGAFLGQAMGSSSPEELLNNPMAGYMMSQGVGFMENKISSFVPGAKGAFGSVKYYFTVNNLYVVTRLKMLLVPYLHSNWRRRTEPGEANGEIMYKPPSEDVNAPDLYIPLMSFATYILLVGFIKGTSGQFNPDVIGDVGMYCVMLQCLEIAVMKACLHVLNSSVSFLDLVSFTGYKYAPLVLNTVVRMLLGSMAYYMALIYTGLTTTYFMLQCLKGSVPEPNYESRRFRTYMLLGLSAAQMLLIWWNSYTGEIQA</sequence>
<comment type="subcellular location">
    <subcellularLocation>
        <location evidence="1">Endoplasmic reticulum membrane</location>
        <topology evidence="1">Multi-pass membrane protein</topology>
    </subcellularLocation>
    <subcellularLocation>
        <location evidence="2">Golgi apparatus membrane</location>
        <topology evidence="2">Multi-pass membrane protein</topology>
    </subcellularLocation>
</comment>
<protein>
    <submittedName>
        <fullName evidence="13">Uncharacterized protein</fullName>
    </submittedName>
</protein>
<keyword evidence="14" id="KW-1185">Reference proteome</keyword>
<evidence type="ECO:0000256" key="6">
    <source>
        <dbReference type="ARBA" id="ARBA00022824"/>
    </source>
</evidence>
<accession>A0A067C8U4</accession>
<evidence type="ECO:0000256" key="3">
    <source>
        <dbReference type="ARBA" id="ARBA00009727"/>
    </source>
</evidence>
<dbReference type="STRING" id="695850.A0A067C8U4"/>
<dbReference type="EMBL" id="KK583257">
    <property type="protein sequence ID" value="KDO23192.1"/>
    <property type="molecule type" value="Genomic_DNA"/>
</dbReference>
<evidence type="ECO:0000256" key="1">
    <source>
        <dbReference type="ARBA" id="ARBA00004477"/>
    </source>
</evidence>
<keyword evidence="10 12" id="KW-0472">Membrane</keyword>
<evidence type="ECO:0000313" key="13">
    <source>
        <dbReference type="EMBL" id="KDO23192.1"/>
    </source>
</evidence>
<evidence type="ECO:0000256" key="12">
    <source>
        <dbReference type="SAM" id="Phobius"/>
    </source>
</evidence>
<evidence type="ECO:0000256" key="5">
    <source>
        <dbReference type="ARBA" id="ARBA00022692"/>
    </source>
</evidence>
<dbReference type="VEuPathDB" id="FungiDB:SPRG_10000"/>
<dbReference type="InterPro" id="IPR005578">
    <property type="entry name" value="Yif1_fam"/>
</dbReference>
<dbReference type="OrthoDB" id="337750at2759"/>
<feature type="transmembrane region" description="Helical" evidence="12">
    <location>
        <begin position="346"/>
        <end position="364"/>
    </location>
</feature>
<evidence type="ECO:0000256" key="10">
    <source>
        <dbReference type="ARBA" id="ARBA00023136"/>
    </source>
</evidence>
<name>A0A067C8U4_SAPPC</name>